<feature type="signal peptide" evidence="7">
    <location>
        <begin position="1"/>
        <end position="29"/>
    </location>
</feature>
<dbReference type="OrthoDB" id="9758333at2"/>
<keyword evidence="10" id="KW-1185">Reference proteome</keyword>
<comment type="catalytic activity">
    <reaction evidence="1">
        <text>Hydrolysis of terminal non-reducing alpha-L-arabinofuranoside residues in alpha-L-arabinosides.</text>
        <dbReference type="EC" id="3.2.1.55"/>
    </reaction>
</comment>
<feature type="chain" id="PRO_5011768239" description="non-reducing end alpha-L-arabinofuranosidase" evidence="7">
    <location>
        <begin position="30"/>
        <end position="699"/>
    </location>
</feature>
<dbReference type="EC" id="3.2.1.55" evidence="3"/>
<comment type="similarity">
    <text evidence="2">Belongs to the glycosyl hydrolase 51 family.</text>
</comment>
<dbReference type="GO" id="GO:0046556">
    <property type="term" value="F:alpha-L-arabinofuranosidase activity"/>
    <property type="evidence" value="ECO:0007669"/>
    <property type="project" value="UniProtKB-EC"/>
</dbReference>
<dbReference type="InterPro" id="IPR017853">
    <property type="entry name" value="GH"/>
</dbReference>
<dbReference type="Gene3D" id="2.60.40.1180">
    <property type="entry name" value="Golgi alpha-mannosidase II"/>
    <property type="match status" value="1"/>
</dbReference>
<dbReference type="SUPFAM" id="SSF51011">
    <property type="entry name" value="Glycosyl hydrolase domain"/>
    <property type="match status" value="1"/>
</dbReference>
<proteinExistence type="inferred from homology"/>
<dbReference type="PANTHER" id="PTHR31776">
    <property type="entry name" value="ALPHA-L-ARABINOFURANOSIDASE 1"/>
    <property type="match status" value="1"/>
</dbReference>
<evidence type="ECO:0000256" key="7">
    <source>
        <dbReference type="SAM" id="SignalP"/>
    </source>
</evidence>
<evidence type="ECO:0000256" key="5">
    <source>
        <dbReference type="ARBA" id="ARBA00022801"/>
    </source>
</evidence>
<evidence type="ECO:0000256" key="3">
    <source>
        <dbReference type="ARBA" id="ARBA00012670"/>
    </source>
</evidence>
<dbReference type="Pfam" id="PF06964">
    <property type="entry name" value="Alpha-L-AF_C"/>
    <property type="match status" value="1"/>
</dbReference>
<keyword evidence="6" id="KW-0325">Glycoprotein</keyword>
<dbReference type="InterPro" id="IPR013780">
    <property type="entry name" value="Glyco_hydro_b"/>
</dbReference>
<evidence type="ECO:0000256" key="1">
    <source>
        <dbReference type="ARBA" id="ARBA00001462"/>
    </source>
</evidence>
<evidence type="ECO:0000256" key="6">
    <source>
        <dbReference type="ARBA" id="ARBA00023180"/>
    </source>
</evidence>
<name>A0A1I5WWY6_HYMAR</name>
<evidence type="ECO:0000259" key="8">
    <source>
        <dbReference type="SMART" id="SM00813"/>
    </source>
</evidence>
<keyword evidence="5" id="KW-0378">Hydrolase</keyword>
<evidence type="ECO:0000256" key="4">
    <source>
        <dbReference type="ARBA" id="ARBA00022729"/>
    </source>
</evidence>
<dbReference type="SUPFAM" id="SSF51445">
    <property type="entry name" value="(Trans)glycosidases"/>
    <property type="match status" value="1"/>
</dbReference>
<dbReference type="InterPro" id="IPR055235">
    <property type="entry name" value="ASD1_cat"/>
</dbReference>
<gene>
    <name evidence="9" type="ORF">SAMN04515668_1537</name>
</gene>
<keyword evidence="4 7" id="KW-0732">Signal</keyword>
<dbReference type="Proteomes" id="UP000199029">
    <property type="component" value="Unassembled WGS sequence"/>
</dbReference>
<dbReference type="PANTHER" id="PTHR31776:SF0">
    <property type="entry name" value="ALPHA-L-ARABINOFURANOSIDASE 1"/>
    <property type="match status" value="1"/>
</dbReference>
<evidence type="ECO:0000313" key="10">
    <source>
        <dbReference type="Proteomes" id="UP000199029"/>
    </source>
</evidence>
<dbReference type="Gene3D" id="3.20.20.80">
    <property type="entry name" value="Glycosidases"/>
    <property type="match status" value="1"/>
</dbReference>
<evidence type="ECO:0000313" key="9">
    <source>
        <dbReference type="EMBL" id="SFQ24285.1"/>
    </source>
</evidence>
<sequence length="699" mass="76045">MFQIPASRIARLATGLALLGLLPGPAAYAQSAPATITVQVNKPGAAVAKNMYGLFFEDINFAADGGLYPELVKNKSFETDDHLLGWKAIRGAAGLETYIISSDRPISNANNHFLRLSTKVAGPDAGFVNEGFRGMGVKQDAEYTFSIYARKGAGSVSGLTVTLEEARRPGAGPETPLSGQGLAQAKITGLTNEWKQYSVVMKPSATSGSARLKLTLDGAGSADIDVVSLFPKDTWMKRENGLRPDLVQLLKDMNPGFLRFPGGCIVEGITLDNRYQWKETIGDVASRQPMINRWNKEFKHRYTPDYYQSFGLGFFEYFQLSEDIGAEPLPILNVGMACQFNSAELAPITSSAAKGPNAAGHDANHAGEPTLETFIQDAIDLIEFANGPANSPWGAKRVAMGHPAPFNLKMIGIGNEQWGPQYLERYEPFAKAVKAKYPNMQIVSSVGPSPDGENFEKATLKMRELKAEFIDEHYYAKPEWFRQNAGRYDNYPRTGPKIFAGEYAAQSVAIGSPDNKNNWDCAISEAAFMTGLERNAGVVTMASYAPMLAHVDAWQWTPNMIWFDNLTSYGTVNYYVQKLYALNKGTSVLPVTMPGKAKNGTDNLFASAVTDAPTGDVIVKLVNYSTTPRAVKVNLAGAKKMGNSGKAFVMASDDLNTLNTIQEPTKLTPKEETFSVSGSNVSYTLAPNSFTVLRIPARK</sequence>
<dbReference type="Gene3D" id="2.60.120.260">
    <property type="entry name" value="Galactose-binding domain-like"/>
    <property type="match status" value="1"/>
</dbReference>
<protein>
    <recommendedName>
        <fullName evidence="3">non-reducing end alpha-L-arabinofuranosidase</fullName>
        <ecNumber evidence="3">3.2.1.55</ecNumber>
    </recommendedName>
</protein>
<dbReference type="EMBL" id="FOXS01000002">
    <property type="protein sequence ID" value="SFQ24285.1"/>
    <property type="molecule type" value="Genomic_DNA"/>
</dbReference>
<dbReference type="SMART" id="SM00813">
    <property type="entry name" value="Alpha-L-AF_C"/>
    <property type="match status" value="1"/>
</dbReference>
<organism evidence="9 10">
    <name type="scientific">Hymenobacter arizonensis</name>
    <name type="common">Siccationidurans arizonensis</name>
    <dbReference type="NCBI Taxonomy" id="1227077"/>
    <lineage>
        <taxon>Bacteria</taxon>
        <taxon>Pseudomonadati</taxon>
        <taxon>Bacteroidota</taxon>
        <taxon>Cytophagia</taxon>
        <taxon>Cytophagales</taxon>
        <taxon>Hymenobacteraceae</taxon>
        <taxon>Hymenobacter</taxon>
    </lineage>
</organism>
<accession>A0A1I5WWY6</accession>
<evidence type="ECO:0000256" key="2">
    <source>
        <dbReference type="ARBA" id="ARBA00007186"/>
    </source>
</evidence>
<dbReference type="AlphaFoldDB" id="A0A1I5WWY6"/>
<dbReference type="Pfam" id="PF22848">
    <property type="entry name" value="ASD1_dom"/>
    <property type="match status" value="1"/>
</dbReference>
<dbReference type="RefSeq" id="WP_092670739.1">
    <property type="nucleotide sequence ID" value="NZ_FOXS01000002.1"/>
</dbReference>
<dbReference type="STRING" id="1227077.SAMN04515668_1537"/>
<reference evidence="10" key="1">
    <citation type="submission" date="2016-10" db="EMBL/GenBank/DDBJ databases">
        <authorList>
            <person name="Varghese N."/>
            <person name="Submissions S."/>
        </authorList>
    </citation>
    <scope>NUCLEOTIDE SEQUENCE [LARGE SCALE GENOMIC DNA]</scope>
    <source>
        <strain evidence="10">OR362-8,ATCC BAA-1266,JCM 13504</strain>
    </source>
</reference>
<dbReference type="InterPro" id="IPR010720">
    <property type="entry name" value="Alpha-L-AF_C"/>
</dbReference>
<dbReference type="InterPro" id="IPR051563">
    <property type="entry name" value="Glycosyl_Hydrolase_51"/>
</dbReference>
<dbReference type="GO" id="GO:0046373">
    <property type="term" value="P:L-arabinose metabolic process"/>
    <property type="evidence" value="ECO:0007669"/>
    <property type="project" value="InterPro"/>
</dbReference>
<feature type="domain" description="Alpha-L-arabinofuranosidase C-terminal" evidence="8">
    <location>
        <begin position="501"/>
        <end position="689"/>
    </location>
</feature>